<feature type="transmembrane region" description="Helical" evidence="6">
    <location>
        <begin position="111"/>
        <end position="132"/>
    </location>
</feature>
<dbReference type="RefSeq" id="WP_236985542.1">
    <property type="nucleotide sequence ID" value="NZ_AP023086.1"/>
</dbReference>
<evidence type="ECO:0000256" key="2">
    <source>
        <dbReference type="ARBA" id="ARBA00022598"/>
    </source>
</evidence>
<feature type="transmembrane region" description="Helical" evidence="6">
    <location>
        <begin position="373"/>
        <end position="392"/>
    </location>
</feature>
<evidence type="ECO:0000313" key="9">
    <source>
        <dbReference type="Proteomes" id="UP001320119"/>
    </source>
</evidence>
<sequence length="1047" mass="114234">MPSNSQQSLRHFAGAIPFFIAAFLNAFVDLGHKIVIQNTVYKLYDGAEQVILTAIVNGLILLPFLLLLSPAGFLSDKFYKSRVMQMSAWAAVVLTLCITACYYLGMFELAFAMTFLLAAQSAIYSPAKYGYIKELFGKARLSEANGAISALSIVAILAGSFAYTIVFELLYPENPVNEADILRAIAPVGWLLVINSVIELVMMYRLPAVGTPSPQAHFDKKAFFSGRLFWQDLKPLGHSRAIGLSVIGLAMFWSIGQVLLAAFPSFLKATTGELNTLVVQAVLACTGIGIAIGSVTAGKISRNYIELGLLPVGALGILSGLIVLTHLNSMWAFAGCFLWIGISGGLFIVPLNALIQFNAKGDALGRTLAANNWVQNLAMLSFLALTVVFALMGLSSKTLLQLMVLVALVGSIYTLKQLPQAFVRFALASVISRRYKVHVQGLEHMPSAGGVLLLGNHISWIDWAILQLASPRPVRFVMLKSIYQRWYLKRFLDLMGCIPIAQGSSAQSSIEKVAEYLNQGEVVCLFPEGTISRTGHLAEFRKGFERAAALCEDAVVIVPFYLRGLWGSQFSRASEHFKQSQKRGLNRNLICAFGEPLPKTTTADILKRRVYDLSLVTWQAFIDQKPALGESWINRAKQVGRQPLLIYPDGGHLTGYQALSLSLIWARRLRLHKTQTIGVMMAPTVDAAILHMAAFIAGKRIANLDGALPPAILAEQLEKIECNTVYIAKDLMTGLSNSVTVVDMDKLHVTRFERCLTAFYSRWTPTWKLRWLSLNKVAPENAAVAIFTQEHAINLSHKNIQANIAQLADVLNAQPDDIALANMPLHQAYGLTVNLLMPLLQGIACVPQPVANPVADARAISQNDVTLLFVSAQVLQQLSQHDKAHALMLGSVRAVVCSHLGLTPDVLQQFQLKFNLPVLVGFGITEASPVVSCNIPDAMDTHNWKVQVGTKAQTLGMPLPGTSLKIVDANQAEVATGMLGRLWVAGPQVMLGYIGEESPCYCVNNITWLDTGLMGSLDDDGFLRLDAVSNNPAEQQNNDEDEKGSES</sequence>
<feature type="transmembrane region" description="Helical" evidence="6">
    <location>
        <begin position="86"/>
        <end position="105"/>
    </location>
</feature>
<keyword evidence="2 8" id="KW-0436">Ligase</keyword>
<evidence type="ECO:0000259" key="7">
    <source>
        <dbReference type="SMART" id="SM00563"/>
    </source>
</evidence>
<dbReference type="SUPFAM" id="SSF56801">
    <property type="entry name" value="Acetyl-CoA synthetase-like"/>
    <property type="match status" value="1"/>
</dbReference>
<accession>A0AAN2BIM6</accession>
<dbReference type="InterPro" id="IPR011701">
    <property type="entry name" value="MFS"/>
</dbReference>
<proteinExistence type="inferred from homology"/>
<keyword evidence="9" id="KW-1185">Reference proteome</keyword>
<gene>
    <name evidence="8" type="ORF">MARGE09_P0233</name>
</gene>
<dbReference type="SMART" id="SM00563">
    <property type="entry name" value="PlsC"/>
    <property type="match status" value="1"/>
</dbReference>
<comment type="similarity">
    <text evidence="1">Belongs to the ATP-dependent AMP-binding enzyme family.</text>
</comment>
<keyword evidence="8" id="KW-0012">Acyltransferase</keyword>
<dbReference type="CDD" id="cd06173">
    <property type="entry name" value="MFS_MefA_like"/>
    <property type="match status" value="1"/>
</dbReference>
<dbReference type="Proteomes" id="UP001320119">
    <property type="component" value="Chromosome"/>
</dbReference>
<organism evidence="8 9">
    <name type="scientific">Marinagarivorans cellulosilyticus</name>
    <dbReference type="NCBI Taxonomy" id="2721545"/>
    <lineage>
        <taxon>Bacteria</taxon>
        <taxon>Pseudomonadati</taxon>
        <taxon>Pseudomonadota</taxon>
        <taxon>Gammaproteobacteria</taxon>
        <taxon>Cellvibrionales</taxon>
        <taxon>Cellvibrionaceae</taxon>
        <taxon>Marinagarivorans</taxon>
    </lineage>
</organism>
<dbReference type="InterPro" id="IPR002123">
    <property type="entry name" value="Plipid/glycerol_acylTrfase"/>
</dbReference>
<dbReference type="EC" id="2.3.1.40" evidence="8"/>
<reference evidence="8 9" key="1">
    <citation type="journal article" date="2022" name="IScience">
        <title>An ultrasensitive nanofiber-based assay for enzymatic hydrolysis and deep-sea microbial degradation of cellulose.</title>
        <authorList>
            <person name="Tsudome M."/>
            <person name="Tachioka M."/>
            <person name="Miyazaki M."/>
            <person name="Uchimura K."/>
            <person name="Tsuda M."/>
            <person name="Takaki Y."/>
            <person name="Deguchi S."/>
        </authorList>
    </citation>
    <scope>NUCLEOTIDE SEQUENCE [LARGE SCALE GENOMIC DNA]</scope>
    <source>
        <strain evidence="8 9">GE09</strain>
    </source>
</reference>
<keyword evidence="5 6" id="KW-0472">Membrane</keyword>
<evidence type="ECO:0000256" key="3">
    <source>
        <dbReference type="ARBA" id="ARBA00022692"/>
    </source>
</evidence>
<feature type="transmembrane region" description="Helical" evidence="6">
    <location>
        <begin position="304"/>
        <end position="324"/>
    </location>
</feature>
<name>A0AAN2BIM6_9GAMM</name>
<dbReference type="KEGG" id="marq:MARGE09_P0233"/>
<dbReference type="AlphaFoldDB" id="A0AAN2BIM6"/>
<feature type="transmembrane region" description="Helical" evidence="6">
    <location>
        <begin position="144"/>
        <end position="165"/>
    </location>
</feature>
<dbReference type="InterPro" id="IPR042099">
    <property type="entry name" value="ANL_N_sf"/>
</dbReference>
<dbReference type="Gene3D" id="1.20.1250.20">
    <property type="entry name" value="MFS general substrate transporter like domains"/>
    <property type="match status" value="1"/>
</dbReference>
<keyword evidence="3 6" id="KW-0812">Transmembrane</keyword>
<dbReference type="Gene3D" id="3.40.50.12780">
    <property type="entry name" value="N-terminal domain of ligase-like"/>
    <property type="match status" value="1"/>
</dbReference>
<evidence type="ECO:0000256" key="1">
    <source>
        <dbReference type="ARBA" id="ARBA00006432"/>
    </source>
</evidence>
<dbReference type="PANTHER" id="PTHR24096">
    <property type="entry name" value="LONG-CHAIN-FATTY-ACID--COA LIGASE"/>
    <property type="match status" value="1"/>
</dbReference>
<feature type="transmembrane region" description="Helical" evidence="6">
    <location>
        <begin position="277"/>
        <end position="297"/>
    </location>
</feature>
<dbReference type="CDD" id="cd07989">
    <property type="entry name" value="LPLAT_AGPAT-like"/>
    <property type="match status" value="1"/>
</dbReference>
<keyword evidence="8" id="KW-0808">Transferase</keyword>
<dbReference type="Pfam" id="PF07690">
    <property type="entry name" value="MFS_1"/>
    <property type="match status" value="1"/>
</dbReference>
<dbReference type="InterPro" id="IPR036259">
    <property type="entry name" value="MFS_trans_sf"/>
</dbReference>
<dbReference type="Pfam" id="PF00501">
    <property type="entry name" value="AMP-binding"/>
    <property type="match status" value="1"/>
</dbReference>
<dbReference type="SUPFAM" id="SSF69593">
    <property type="entry name" value="Glycerol-3-phosphate (1)-acyltransferase"/>
    <property type="match status" value="1"/>
</dbReference>
<evidence type="ECO:0000256" key="6">
    <source>
        <dbReference type="SAM" id="Phobius"/>
    </source>
</evidence>
<dbReference type="GO" id="GO:0016405">
    <property type="term" value="F:CoA-ligase activity"/>
    <property type="evidence" value="ECO:0007669"/>
    <property type="project" value="TreeGrafter"/>
</dbReference>
<feature type="transmembrane region" description="Helical" evidence="6">
    <location>
        <begin position="185"/>
        <end position="204"/>
    </location>
</feature>
<evidence type="ECO:0000313" key="8">
    <source>
        <dbReference type="EMBL" id="BCD96034.1"/>
    </source>
</evidence>
<dbReference type="Pfam" id="PF01553">
    <property type="entry name" value="Acyltransferase"/>
    <property type="match status" value="1"/>
</dbReference>
<dbReference type="SUPFAM" id="SSF103473">
    <property type="entry name" value="MFS general substrate transporter"/>
    <property type="match status" value="1"/>
</dbReference>
<evidence type="ECO:0000256" key="5">
    <source>
        <dbReference type="ARBA" id="ARBA00023136"/>
    </source>
</evidence>
<feature type="transmembrane region" description="Helical" evidence="6">
    <location>
        <begin position="12"/>
        <end position="30"/>
    </location>
</feature>
<feature type="transmembrane region" description="Helical" evidence="6">
    <location>
        <begin position="50"/>
        <end position="74"/>
    </location>
</feature>
<dbReference type="EC" id="6.2.1.20" evidence="8"/>
<feature type="transmembrane region" description="Helical" evidence="6">
    <location>
        <begin position="241"/>
        <end position="265"/>
    </location>
</feature>
<dbReference type="GO" id="GO:0008922">
    <property type="term" value="F:long-chain fatty acid [acyl-carrier-protein] ligase activity"/>
    <property type="evidence" value="ECO:0007669"/>
    <property type="project" value="UniProtKB-EC"/>
</dbReference>
<dbReference type="EMBL" id="AP023086">
    <property type="protein sequence ID" value="BCD96034.1"/>
    <property type="molecule type" value="Genomic_DNA"/>
</dbReference>
<feature type="transmembrane region" description="Helical" evidence="6">
    <location>
        <begin position="330"/>
        <end position="353"/>
    </location>
</feature>
<keyword evidence="4 6" id="KW-1133">Transmembrane helix</keyword>
<feature type="domain" description="Phospholipid/glycerol acyltransferase" evidence="7">
    <location>
        <begin position="451"/>
        <end position="565"/>
    </location>
</feature>
<dbReference type="GO" id="GO:0008779">
    <property type="term" value="F:acyl-[acyl-carrier-protein]-phospholipid O-acyltransferase activity"/>
    <property type="evidence" value="ECO:0007669"/>
    <property type="project" value="UniProtKB-EC"/>
</dbReference>
<dbReference type="PANTHER" id="PTHR24096:SF149">
    <property type="entry name" value="AMP-BINDING DOMAIN-CONTAINING PROTEIN-RELATED"/>
    <property type="match status" value="1"/>
</dbReference>
<protein>
    <submittedName>
        <fullName evidence="8">Acyl-[acyl-carrier-protein]-phospholipid O-acyltransferase / long-chain-fatty-acid--[acyl-carrier-protein] ligase</fullName>
        <ecNumber evidence="8">2.3.1.40</ecNumber>
        <ecNumber evidence="8">6.2.1.20</ecNumber>
    </submittedName>
</protein>
<dbReference type="InterPro" id="IPR000873">
    <property type="entry name" value="AMP-dep_synth/lig_dom"/>
</dbReference>
<dbReference type="GO" id="GO:0022857">
    <property type="term" value="F:transmembrane transporter activity"/>
    <property type="evidence" value="ECO:0007669"/>
    <property type="project" value="InterPro"/>
</dbReference>
<evidence type="ECO:0000256" key="4">
    <source>
        <dbReference type="ARBA" id="ARBA00022989"/>
    </source>
</evidence>